<evidence type="ECO:0000313" key="13">
    <source>
        <dbReference type="EMBL" id="CUV06605.1"/>
    </source>
</evidence>
<keyword evidence="15" id="KW-1185">Reference proteome</keyword>
<keyword evidence="8" id="KW-0539">Nucleus</keyword>
<evidence type="ECO:0000256" key="8">
    <source>
        <dbReference type="ARBA" id="ARBA00023242"/>
    </source>
</evidence>
<evidence type="ECO:0000313" key="15">
    <source>
        <dbReference type="Proteomes" id="UP001429100"/>
    </source>
</evidence>
<evidence type="ECO:0000256" key="5">
    <source>
        <dbReference type="ARBA" id="ARBA00015043"/>
    </source>
</evidence>
<comment type="catalytic activity">
    <reaction evidence="10">
        <text>N-terminal L-seryl-[histone H2A] + acetyl-CoA = N-terminal N(alpha)-acetyl-L-seryl-[histone H2A] + CoA + H(+)</text>
        <dbReference type="Rhea" id="RHEA:50600"/>
        <dbReference type="Rhea" id="RHEA-COMP:12742"/>
        <dbReference type="Rhea" id="RHEA-COMP:12744"/>
        <dbReference type="ChEBI" id="CHEBI:15378"/>
        <dbReference type="ChEBI" id="CHEBI:57287"/>
        <dbReference type="ChEBI" id="CHEBI:57288"/>
        <dbReference type="ChEBI" id="CHEBI:64738"/>
        <dbReference type="ChEBI" id="CHEBI:83690"/>
        <dbReference type="EC" id="2.3.1.257"/>
    </reaction>
</comment>
<evidence type="ECO:0000256" key="6">
    <source>
        <dbReference type="ARBA" id="ARBA00022490"/>
    </source>
</evidence>
<evidence type="ECO:0000313" key="14">
    <source>
        <dbReference type="EMBL" id="PPS97717.1"/>
    </source>
</evidence>
<dbReference type="InterPro" id="IPR000182">
    <property type="entry name" value="GNAT_dom"/>
</dbReference>
<dbReference type="EMBL" id="JTAI01000007">
    <property type="protein sequence ID" value="PPS97717.1"/>
    <property type="molecule type" value="Genomic_DNA"/>
</dbReference>
<dbReference type="VEuPathDB" id="CryptoDB:CHUDEA6_1800"/>
<evidence type="ECO:0000256" key="2">
    <source>
        <dbReference type="ARBA" id="ARBA00004496"/>
    </source>
</evidence>
<evidence type="ECO:0000256" key="4">
    <source>
        <dbReference type="ARBA" id="ARBA00012950"/>
    </source>
</evidence>
<dbReference type="VEuPathDB" id="CryptoDB:ChTU502y2012_406g0620"/>
<comment type="catalytic activity">
    <reaction evidence="11">
        <text>N-terminal L-seryl-[histone H4] + acetyl-CoA = N-terminal N(alpha)-acetyl-L-seryl-[histone H4] + CoA + H(+)</text>
        <dbReference type="Rhea" id="RHEA:50596"/>
        <dbReference type="Rhea" id="RHEA-COMP:12740"/>
        <dbReference type="Rhea" id="RHEA-COMP:12743"/>
        <dbReference type="ChEBI" id="CHEBI:15378"/>
        <dbReference type="ChEBI" id="CHEBI:57287"/>
        <dbReference type="ChEBI" id="CHEBI:57288"/>
        <dbReference type="ChEBI" id="CHEBI:64738"/>
        <dbReference type="ChEBI" id="CHEBI:83690"/>
        <dbReference type="EC" id="2.3.1.257"/>
    </reaction>
</comment>
<evidence type="ECO:0000256" key="7">
    <source>
        <dbReference type="ARBA" id="ARBA00022679"/>
    </source>
</evidence>
<dbReference type="GO" id="GO:0005634">
    <property type="term" value="C:nucleus"/>
    <property type="evidence" value="ECO:0007669"/>
    <property type="project" value="UniProtKB-SubCell"/>
</dbReference>
<dbReference type="AlphaFoldDB" id="A0A0S4TGM2"/>
<sequence>MTQIIKNQKISRKKSIAISRKNKYKCLIKEIRKSKDFFLNLLQNKNLIYFKTELTKISKRSNLHIARRSDLSSTHMENILKITRDNMKILYDENPWGDIWSQGWDDHLKMNELCHNLSNYIIIYERNTDNATNTIMNTDCSSDISFHNDLRTDINILSFLSFRFELEDEFDSCNKHIIGYMYELQSLVKGKGYGRLLIDLLRFICNELQIYKIICTVLRKNVDAVRFYTKKCGFVIDETSPENEPYIILSTNTSK</sequence>
<feature type="domain" description="N-acetyltransferase" evidence="12">
    <location>
        <begin position="174"/>
        <end position="234"/>
    </location>
</feature>
<dbReference type="Gene3D" id="3.40.630.30">
    <property type="match status" value="1"/>
</dbReference>
<dbReference type="VEuPathDB" id="CryptoDB:Chro.60217"/>
<dbReference type="InterPro" id="IPR039949">
    <property type="entry name" value="NAA40"/>
</dbReference>
<keyword evidence="6" id="KW-0963">Cytoplasm</keyword>
<evidence type="ECO:0000259" key="12">
    <source>
        <dbReference type="Pfam" id="PF00583"/>
    </source>
</evidence>
<evidence type="ECO:0000256" key="10">
    <source>
        <dbReference type="ARBA" id="ARBA00047821"/>
    </source>
</evidence>
<dbReference type="InterPro" id="IPR016181">
    <property type="entry name" value="Acyl_CoA_acyltransferase"/>
</dbReference>
<keyword evidence="7" id="KW-0808">Transferase</keyword>
<dbReference type="GO" id="GO:0010485">
    <property type="term" value="F:histone H4 acetyltransferase activity"/>
    <property type="evidence" value="ECO:0007669"/>
    <property type="project" value="InterPro"/>
</dbReference>
<dbReference type="Pfam" id="PF00583">
    <property type="entry name" value="Acetyltransf_1"/>
    <property type="match status" value="1"/>
</dbReference>
<dbReference type="EC" id="2.3.1.257" evidence="4"/>
<comment type="subcellular location">
    <subcellularLocation>
        <location evidence="2">Cytoplasm</location>
    </subcellularLocation>
    <subcellularLocation>
        <location evidence="1">Nucleus</location>
    </subcellularLocation>
</comment>
<proteinExistence type="inferred from homology"/>
<dbReference type="VEuPathDB" id="CryptoDB:GY17_00000184"/>
<dbReference type="PANTHER" id="PTHR20531:SF1">
    <property type="entry name" value="N-ALPHA-ACETYLTRANSFERASE 40"/>
    <property type="match status" value="1"/>
</dbReference>
<dbReference type="Proteomes" id="UP000199752">
    <property type="component" value="Chromosome 6"/>
</dbReference>
<evidence type="ECO:0000256" key="11">
    <source>
        <dbReference type="ARBA" id="ARBA00049524"/>
    </source>
</evidence>
<reference evidence="14 15" key="3">
    <citation type="submission" date="2017-10" db="EMBL/GenBank/DDBJ databases">
        <title>Consistent, comparative and evidence-based genome annotation and re-annotation for the closely-related species, Cryptosporidium parvum, C. hominis and C. tyzzeri.</title>
        <authorList>
            <person name="Baptista R.P."/>
            <person name="Li Y."/>
            <person name="Sateriale A."/>
            <person name="Striepen B."/>
            <person name="Kissinger J.C."/>
        </authorList>
    </citation>
    <scope>NUCLEOTIDE SEQUENCE [LARGE SCALE GENOMIC DNA]</scope>
    <source>
        <strain evidence="14">30976</strain>
    </source>
</reference>
<dbReference type="Proteomes" id="UP001429100">
    <property type="component" value="Unassembled WGS sequence"/>
</dbReference>
<keyword evidence="9" id="KW-0012">Acyltransferase</keyword>
<dbReference type="SUPFAM" id="SSF55729">
    <property type="entry name" value="Acyl-CoA N-acyltransferases (Nat)"/>
    <property type="match status" value="1"/>
</dbReference>
<dbReference type="GO" id="GO:0005737">
    <property type="term" value="C:cytoplasm"/>
    <property type="evidence" value="ECO:0007669"/>
    <property type="project" value="UniProtKB-SubCell"/>
</dbReference>
<evidence type="ECO:0000256" key="1">
    <source>
        <dbReference type="ARBA" id="ARBA00004123"/>
    </source>
</evidence>
<dbReference type="OrthoDB" id="424551at2759"/>
<accession>A0A0S4TGM2</accession>
<dbReference type="PANTHER" id="PTHR20531">
    <property type="entry name" value="N-ALPHA-ACETYLTRANSFERASE 40"/>
    <property type="match status" value="1"/>
</dbReference>
<reference evidence="13" key="2">
    <citation type="submission" date="2015-08" db="EMBL/GenBank/DDBJ databases">
        <authorList>
            <person name="Babu N.S."/>
            <person name="Beckwith C.J."/>
            <person name="Beseler K.G."/>
            <person name="Brison A."/>
            <person name="Carone J.V."/>
            <person name="Caskin T.P."/>
            <person name="Diamond M."/>
            <person name="Durham M.E."/>
            <person name="Foxe J.M."/>
            <person name="Go M."/>
            <person name="Henderson B.A."/>
            <person name="Jones I.B."/>
            <person name="McGettigan J.A."/>
            <person name="Micheletti S.J."/>
            <person name="Nasrallah M.E."/>
            <person name="Ortiz D."/>
            <person name="Piller C.R."/>
            <person name="Privatt S.R."/>
            <person name="Schneider S.L."/>
            <person name="Sharp S."/>
            <person name="Smith T.C."/>
            <person name="Stanton J.D."/>
            <person name="Ullery H.E."/>
            <person name="Wilson R.J."/>
            <person name="Serrano M.G."/>
            <person name="Buck G."/>
            <person name="Lee V."/>
            <person name="Wang Y."/>
            <person name="Carvalho R."/>
            <person name="Voegtly L."/>
            <person name="Shi R."/>
            <person name="Duckworth R."/>
            <person name="Johnson A."/>
            <person name="Loviza R."/>
            <person name="Walstead R."/>
            <person name="Shah Z."/>
            <person name="Kiflezghi M."/>
            <person name="Wade K."/>
            <person name="Ball S.L."/>
            <person name="Bradley K.W."/>
            <person name="Asai D.J."/>
            <person name="Bowman C.A."/>
            <person name="Russell D.A."/>
            <person name="Pope W.H."/>
            <person name="Jacobs-Sera D."/>
            <person name="Hendrix R.W."/>
            <person name="Hatfull G.F."/>
        </authorList>
    </citation>
    <scope>NUCLEOTIDE SEQUENCE [LARGE SCALE GENOMIC DNA]</scope>
</reference>
<comment type="similarity">
    <text evidence="3">Belongs to the acetyltransferase family. NAA40 subfamily.</text>
</comment>
<evidence type="ECO:0000256" key="3">
    <source>
        <dbReference type="ARBA" id="ARBA00008870"/>
    </source>
</evidence>
<protein>
    <recommendedName>
        <fullName evidence="5">N-alpha-acetyltransferase 40</fullName>
        <ecNumber evidence="4">2.3.1.257</ecNumber>
    </recommendedName>
</protein>
<dbReference type="GO" id="GO:0043998">
    <property type="term" value="F:histone H2A acetyltransferase activity"/>
    <property type="evidence" value="ECO:0007669"/>
    <property type="project" value="InterPro"/>
</dbReference>
<gene>
    <name evidence="13" type="ORF">CHUDEA6_1800</name>
    <name evidence="14" type="ORF">GY17_00000184</name>
</gene>
<name>A0A0S4TGM2_CRYHO</name>
<dbReference type="EMBL" id="LN877952">
    <property type="protein sequence ID" value="CUV06605.1"/>
    <property type="molecule type" value="Genomic_DNA"/>
</dbReference>
<evidence type="ECO:0000256" key="9">
    <source>
        <dbReference type="ARBA" id="ARBA00023315"/>
    </source>
</evidence>
<organism evidence="13">
    <name type="scientific">Cryptosporidium hominis</name>
    <dbReference type="NCBI Taxonomy" id="237895"/>
    <lineage>
        <taxon>Eukaryota</taxon>
        <taxon>Sar</taxon>
        <taxon>Alveolata</taxon>
        <taxon>Apicomplexa</taxon>
        <taxon>Conoidasida</taxon>
        <taxon>Coccidia</taxon>
        <taxon>Eucoccidiorida</taxon>
        <taxon>Eimeriorina</taxon>
        <taxon>Cryptosporidiidae</taxon>
        <taxon>Cryptosporidium</taxon>
    </lineage>
</organism>
<dbReference type="GO" id="GO:1990189">
    <property type="term" value="F:protein N-terminal-serine acetyltransferase activity"/>
    <property type="evidence" value="ECO:0007669"/>
    <property type="project" value="UniProtKB-EC"/>
</dbReference>
<reference evidence="14 15" key="1">
    <citation type="submission" date="2014-11" db="EMBL/GenBank/DDBJ databases">
        <title>Comparative genomic analysis of Cryptosporidium hominis reveals occurrence of genetic recombination in virulent subtypes.</title>
        <authorList>
            <person name="Guo Y."/>
            <person name="Tang K."/>
            <person name="Frace M."/>
            <person name="Li N."/>
            <person name="Roellig D.M."/>
            <person name="Sammons S."/>
            <person name="Knipe K."/>
            <person name="Rowe L."/>
            <person name="Feng Y."/>
            <person name="Xiao L."/>
        </authorList>
    </citation>
    <scope>NUCLEOTIDE SEQUENCE [LARGE SCALE GENOMIC DNA]</scope>
    <source>
        <strain evidence="14">30976</strain>
    </source>
</reference>